<keyword evidence="5" id="KW-1185">Reference proteome</keyword>
<proteinExistence type="predicted"/>
<evidence type="ECO:0000313" key="4">
    <source>
        <dbReference type="EMBL" id="SDR28002.1"/>
    </source>
</evidence>
<dbReference type="InterPro" id="IPR041116">
    <property type="entry name" value="SLATT_3"/>
</dbReference>
<organism evidence="4 5">
    <name type="scientific">Thermostaphylospora chromogena</name>
    <dbReference type="NCBI Taxonomy" id="35622"/>
    <lineage>
        <taxon>Bacteria</taxon>
        <taxon>Bacillati</taxon>
        <taxon>Actinomycetota</taxon>
        <taxon>Actinomycetes</taxon>
        <taxon>Streptosporangiales</taxon>
        <taxon>Thermomonosporaceae</taxon>
        <taxon>Thermostaphylospora</taxon>
    </lineage>
</organism>
<dbReference type="NCBIfam" id="NF033634">
    <property type="entry name" value="SLATT_1"/>
    <property type="match status" value="1"/>
</dbReference>
<accession>A0A1H1HRF7</accession>
<protein>
    <recommendedName>
        <fullName evidence="6">SMODS and SLOG-associating 2TM effector domain-containing protein</fullName>
    </recommendedName>
</protein>
<evidence type="ECO:0000313" key="5">
    <source>
        <dbReference type="Proteomes" id="UP000217103"/>
    </source>
</evidence>
<dbReference type="NCBIfam" id="NF033610">
    <property type="entry name" value="SLATT_3"/>
    <property type="match status" value="1"/>
</dbReference>
<dbReference type="RefSeq" id="WP_341350683.1">
    <property type="nucleotide sequence ID" value="NZ_FNKK01000002.1"/>
</dbReference>
<evidence type="ECO:0000256" key="1">
    <source>
        <dbReference type="SAM" id="Phobius"/>
    </source>
</evidence>
<dbReference type="InterPro" id="IPR040884">
    <property type="entry name" value="SLATT_1"/>
</dbReference>
<evidence type="ECO:0000259" key="2">
    <source>
        <dbReference type="Pfam" id="PF18181"/>
    </source>
</evidence>
<keyword evidence="1" id="KW-1133">Transmembrane helix</keyword>
<gene>
    <name evidence="4" type="ORF">SAMN04489764_4735</name>
</gene>
<feature type="domain" description="SMODS and SLOG-associating 2TM effector" evidence="3">
    <location>
        <begin position="10"/>
        <end position="164"/>
    </location>
</feature>
<evidence type="ECO:0000259" key="3">
    <source>
        <dbReference type="Pfam" id="PF18184"/>
    </source>
</evidence>
<keyword evidence="1" id="KW-0472">Membrane</keyword>
<feature type="domain" description="SMODS and SLOG-associating 2TM effector" evidence="2">
    <location>
        <begin position="167"/>
        <end position="291"/>
    </location>
</feature>
<feature type="transmembrane region" description="Helical" evidence="1">
    <location>
        <begin position="27"/>
        <end position="50"/>
    </location>
</feature>
<dbReference type="Pfam" id="PF18184">
    <property type="entry name" value="SLATT_3"/>
    <property type="match status" value="1"/>
</dbReference>
<sequence length="296" mass="31945">MNVLAESEFPALYRAADRTAISGQRRFLIAMGVRLSSLVTAATFGAFDLVVGDLDAAATIAAAAMAVALVTEVYLLTTRPERQWYQARTAAESAKTLAWRYLVGGQPFGIVAGEGRRADELLLRRFRKIIAGLNGIGPVPVIDGATQVTEGMRRVRAATLEERKRHYLNGRLNDQRSWYAAKAALHERRAAVWLVGVAVVEALGLVAAVVKAALAGEGLDVDLPGILGAIAAAGVAWVQTRQHQELATAYGVAALELGEIIVRAEWPRSETEWAHFVDEAEEAIARERVLWAASHA</sequence>
<dbReference type="EMBL" id="FNKK01000002">
    <property type="protein sequence ID" value="SDR28002.1"/>
    <property type="molecule type" value="Genomic_DNA"/>
</dbReference>
<dbReference type="AlphaFoldDB" id="A0A1H1HRF7"/>
<reference evidence="4 5" key="1">
    <citation type="submission" date="2016-10" db="EMBL/GenBank/DDBJ databases">
        <authorList>
            <person name="de Groot N.N."/>
        </authorList>
    </citation>
    <scope>NUCLEOTIDE SEQUENCE [LARGE SCALE GENOMIC DNA]</scope>
    <source>
        <strain evidence="4 5">DSM 43794</strain>
    </source>
</reference>
<feature type="transmembrane region" description="Helical" evidence="1">
    <location>
        <begin position="191"/>
        <end position="215"/>
    </location>
</feature>
<feature type="transmembrane region" description="Helical" evidence="1">
    <location>
        <begin position="56"/>
        <end position="76"/>
    </location>
</feature>
<dbReference type="Pfam" id="PF18181">
    <property type="entry name" value="SLATT_1"/>
    <property type="match status" value="1"/>
</dbReference>
<feature type="transmembrane region" description="Helical" evidence="1">
    <location>
        <begin position="221"/>
        <end position="238"/>
    </location>
</feature>
<evidence type="ECO:0008006" key="6">
    <source>
        <dbReference type="Google" id="ProtNLM"/>
    </source>
</evidence>
<keyword evidence="1" id="KW-0812">Transmembrane</keyword>
<dbReference type="Proteomes" id="UP000217103">
    <property type="component" value="Unassembled WGS sequence"/>
</dbReference>
<name>A0A1H1HRF7_9ACTN</name>